<dbReference type="EMBL" id="SWBQ01000001">
    <property type="protein sequence ID" value="TKC09252.1"/>
    <property type="molecule type" value="Genomic_DNA"/>
</dbReference>
<dbReference type="Proteomes" id="UP000307244">
    <property type="component" value="Unassembled WGS sequence"/>
</dbReference>
<evidence type="ECO:0000313" key="2">
    <source>
        <dbReference type="Proteomes" id="UP000307244"/>
    </source>
</evidence>
<reference evidence="1 2" key="1">
    <citation type="submission" date="2019-04" db="EMBL/GenBank/DDBJ databases">
        <title>Pedobacter sp. RP-3-15 sp. nov., isolated from Arctic soil.</title>
        <authorList>
            <person name="Dahal R.H."/>
            <person name="Kim D.-U."/>
        </authorList>
    </citation>
    <scope>NUCLEOTIDE SEQUENCE [LARGE SCALE GENOMIC DNA]</scope>
    <source>
        <strain evidence="1 2">RP-3-15</strain>
    </source>
</reference>
<keyword evidence="2" id="KW-1185">Reference proteome</keyword>
<dbReference type="RefSeq" id="WP_136834664.1">
    <property type="nucleotide sequence ID" value="NZ_SWBQ01000001.1"/>
</dbReference>
<evidence type="ECO:0000313" key="1">
    <source>
        <dbReference type="EMBL" id="TKC09252.1"/>
    </source>
</evidence>
<gene>
    <name evidence="1" type="ORF">FA047_03950</name>
</gene>
<organism evidence="1 2">
    <name type="scientific">Pedobacter frigoris</name>
    <dbReference type="NCBI Taxonomy" id="2571272"/>
    <lineage>
        <taxon>Bacteria</taxon>
        <taxon>Pseudomonadati</taxon>
        <taxon>Bacteroidota</taxon>
        <taxon>Sphingobacteriia</taxon>
        <taxon>Sphingobacteriales</taxon>
        <taxon>Sphingobacteriaceae</taxon>
        <taxon>Pedobacter</taxon>
    </lineage>
</organism>
<dbReference type="AlphaFoldDB" id="A0A4V5NZN0"/>
<dbReference type="Pfam" id="PF19781">
    <property type="entry name" value="DUF6266"/>
    <property type="match status" value="1"/>
</dbReference>
<comment type="caution">
    <text evidence="1">The sequence shown here is derived from an EMBL/GenBank/DDBJ whole genome shotgun (WGS) entry which is preliminary data.</text>
</comment>
<protein>
    <submittedName>
        <fullName evidence="1">Uncharacterized protein</fullName>
    </submittedName>
</protein>
<sequence length="213" mass="22850">MGRAIWGTSGGFQGKNGANIGRWLNGQNIVGPLPHPSQTPPSTAQLNQRAKFGLVTSWLRIVKGVIRTGFNVHKEKVSPWNAAVQYNLEYAVTGVAPNFTINYPMVMFCKGELSPPLDVTVATAAGANLEFEWDTLFNVAFGADTDKATFVVYNPDKNLFVVLAGAVTRVAATYTLQLPTSFVGDQVQCYMSLLSADGKVSSDSVFVGALTVV</sequence>
<proteinExistence type="predicted"/>
<accession>A0A4V5NZN0</accession>
<name>A0A4V5NZN0_9SPHI</name>
<dbReference type="OrthoDB" id="767088at2"/>
<dbReference type="InterPro" id="IPR046233">
    <property type="entry name" value="DUF6266"/>
</dbReference>